<dbReference type="EMBL" id="QXFW01001593">
    <property type="protein sequence ID" value="KAE8988523.1"/>
    <property type="molecule type" value="Genomic_DNA"/>
</dbReference>
<keyword evidence="1" id="KW-0175">Coiled coil</keyword>
<name>A0A6A3JAE0_9STRA</name>
<feature type="coiled-coil region" evidence="1">
    <location>
        <begin position="623"/>
        <end position="650"/>
    </location>
</feature>
<evidence type="ECO:0000313" key="3">
    <source>
        <dbReference type="EMBL" id="KAE8988523.1"/>
    </source>
</evidence>
<evidence type="ECO:0000256" key="2">
    <source>
        <dbReference type="SAM" id="MobiDB-lite"/>
    </source>
</evidence>
<feature type="region of interest" description="Disordered" evidence="2">
    <location>
        <begin position="305"/>
        <end position="350"/>
    </location>
</feature>
<feature type="compositionally biased region" description="Polar residues" evidence="2">
    <location>
        <begin position="83"/>
        <end position="101"/>
    </location>
</feature>
<feature type="region of interest" description="Disordered" evidence="2">
    <location>
        <begin position="59"/>
        <end position="123"/>
    </location>
</feature>
<evidence type="ECO:0000256" key="1">
    <source>
        <dbReference type="SAM" id="Coils"/>
    </source>
</evidence>
<evidence type="ECO:0000313" key="4">
    <source>
        <dbReference type="Proteomes" id="UP000460718"/>
    </source>
</evidence>
<gene>
    <name evidence="3" type="ORF">PF011_g19137</name>
</gene>
<feature type="region of interest" description="Disordered" evidence="2">
    <location>
        <begin position="688"/>
        <end position="709"/>
    </location>
</feature>
<organism evidence="3 4">
    <name type="scientific">Phytophthora fragariae</name>
    <dbReference type="NCBI Taxonomy" id="53985"/>
    <lineage>
        <taxon>Eukaryota</taxon>
        <taxon>Sar</taxon>
        <taxon>Stramenopiles</taxon>
        <taxon>Oomycota</taxon>
        <taxon>Peronosporomycetes</taxon>
        <taxon>Peronosporales</taxon>
        <taxon>Peronosporaceae</taxon>
        <taxon>Phytophthora</taxon>
    </lineage>
</organism>
<reference evidence="3 4" key="1">
    <citation type="submission" date="2018-09" db="EMBL/GenBank/DDBJ databases">
        <title>Genomic investigation of the strawberry pathogen Phytophthora fragariae indicates pathogenicity is determined by transcriptional variation in three key races.</title>
        <authorList>
            <person name="Adams T.M."/>
            <person name="Armitage A.D."/>
            <person name="Sobczyk M.K."/>
            <person name="Bates H.J."/>
            <person name="Dunwell J.M."/>
            <person name="Nellist C.F."/>
            <person name="Harrison R.J."/>
        </authorList>
    </citation>
    <scope>NUCLEOTIDE SEQUENCE [LARGE SCALE GENOMIC DNA]</scope>
    <source>
        <strain evidence="3 4">SCRP245</strain>
    </source>
</reference>
<accession>A0A6A3JAE0</accession>
<comment type="caution">
    <text evidence="3">The sequence shown here is derived from an EMBL/GenBank/DDBJ whole genome shotgun (WGS) entry which is preliminary data.</text>
</comment>
<dbReference type="AlphaFoldDB" id="A0A6A3JAE0"/>
<feature type="compositionally biased region" description="Low complexity" evidence="2">
    <location>
        <begin position="59"/>
        <end position="75"/>
    </location>
</feature>
<protein>
    <submittedName>
        <fullName evidence="3">Uncharacterized protein</fullName>
    </submittedName>
</protein>
<dbReference type="Proteomes" id="UP000460718">
    <property type="component" value="Unassembled WGS sequence"/>
</dbReference>
<proteinExistence type="predicted"/>
<sequence>MIDAVKNPATKKSVLFVDLDHKQKVLGRKLVENQIEYFGKVGMSLLGAMILSAPSAGTAASASSSAQSPTTSVVAETPESRRSLQPNDQSAEVSATRSNVAGSAKSEYGPESGDHNGAESPTGADGVGVSLHFVDMIVNNGTHDLFQVISCMEALIIHLHEAFPEATRLVPGSDNASVFASGEWMPWVIKLTRKHPHLRVSRYMNTEAQTGRDMLDAHFSFLNRKANAFVRKDNVVQTPAELFAALTDDGGVANTTTLLVSVDLEKAEHFNNAKQNFNDKLTGVEVLRKITSLKEARLRKSLSEALASERRQRMAPVPSRSFARSQATNPHSDDEDGIPTGTKLKPTTASTSEAVHRAAGARGRVGPLSGATTVSALHVDLRHTACEHRVRLARGPTQVEDVMAVTRPRQRCSSAERAVFVIPVRRGVSIEKRPTSHFMVQSPFRTGPRATGPRKGIVKQFTFVAGGGFSVARAQALRFLSGDEFTRPEVIEVQKLFMKATKNARQYDFKELTESNFWELLKRRWACITDNDILTMASSELPIYDQFTFEFNIYLAPAQRATEGLRRATADRVRAAAAEIAAIQEREGRRFGPIASHHIADHVARQPEGAPIAVPDDNTTQQAIALDRAAAALSDEHNEIEEDAVEIEVELFGAWVKVRVKRSTLRTALRLPQHDIFSRGIFHGFQPEAMMPQGTDVPDSDHAAPVNDE</sequence>